<gene>
    <name evidence="1" type="ORF">UW53_C0003G0025</name>
</gene>
<evidence type="ECO:0000313" key="1">
    <source>
        <dbReference type="EMBL" id="KKT60114.1"/>
    </source>
</evidence>
<organism evidence="1 2">
    <name type="scientific">Candidatus Giovannonibacteria bacterium GW2011_GWA1_44_25</name>
    <dbReference type="NCBI Taxonomy" id="1618645"/>
    <lineage>
        <taxon>Bacteria</taxon>
        <taxon>Candidatus Giovannoniibacteriota</taxon>
    </lineage>
</organism>
<dbReference type="Proteomes" id="UP000034087">
    <property type="component" value="Unassembled WGS sequence"/>
</dbReference>
<dbReference type="PROSITE" id="PS51257">
    <property type="entry name" value="PROKAR_LIPOPROTEIN"/>
    <property type="match status" value="1"/>
</dbReference>
<comment type="caution">
    <text evidence="1">The sequence shown here is derived from an EMBL/GenBank/DDBJ whole genome shotgun (WGS) entry which is preliminary data.</text>
</comment>
<accession>A0A0G1LJW8</accession>
<dbReference type="AlphaFoldDB" id="A0A0G1LJW8"/>
<protein>
    <recommendedName>
        <fullName evidence="3">Lipoprotein</fullName>
    </recommendedName>
</protein>
<dbReference type="EMBL" id="LCIR01000003">
    <property type="protein sequence ID" value="KKT60114.1"/>
    <property type="molecule type" value="Genomic_DNA"/>
</dbReference>
<name>A0A0G1LJW8_9BACT</name>
<proteinExistence type="predicted"/>
<sequence>MNKLAGAKLLSPFFIVSALFILLGCGETHDRTPTTITLKTGQVLECPKGTVTQTDLDVQRVYCRQDEKTVRIMWEDIKSITRLNQ</sequence>
<evidence type="ECO:0000313" key="2">
    <source>
        <dbReference type="Proteomes" id="UP000034087"/>
    </source>
</evidence>
<reference evidence="1 2" key="1">
    <citation type="journal article" date="2015" name="Nature">
        <title>rRNA introns, odd ribosomes, and small enigmatic genomes across a large radiation of phyla.</title>
        <authorList>
            <person name="Brown C.T."/>
            <person name="Hug L.A."/>
            <person name="Thomas B.C."/>
            <person name="Sharon I."/>
            <person name="Castelle C.J."/>
            <person name="Singh A."/>
            <person name="Wilkins M.J."/>
            <person name="Williams K.H."/>
            <person name="Banfield J.F."/>
        </authorList>
    </citation>
    <scope>NUCLEOTIDE SEQUENCE [LARGE SCALE GENOMIC DNA]</scope>
</reference>
<evidence type="ECO:0008006" key="3">
    <source>
        <dbReference type="Google" id="ProtNLM"/>
    </source>
</evidence>